<evidence type="ECO:0000256" key="2">
    <source>
        <dbReference type="SAM" id="Phobius"/>
    </source>
</evidence>
<dbReference type="STRING" id="1034943.BN59_02682"/>
<organism evidence="3 4">
    <name type="scientific">Legionella massiliensis</name>
    <dbReference type="NCBI Taxonomy" id="1034943"/>
    <lineage>
        <taxon>Bacteria</taxon>
        <taxon>Pseudomonadati</taxon>
        <taxon>Pseudomonadota</taxon>
        <taxon>Gammaproteobacteria</taxon>
        <taxon>Legionellales</taxon>
        <taxon>Legionellaceae</taxon>
        <taxon>Legionella</taxon>
    </lineage>
</organism>
<protein>
    <submittedName>
        <fullName evidence="3">Uncharacterized protein</fullName>
    </submittedName>
</protein>
<keyword evidence="2" id="KW-1133">Transmembrane helix</keyword>
<dbReference type="EMBL" id="CCSB01000003">
    <property type="protein sequence ID" value="CDZ78372.1"/>
    <property type="molecule type" value="Genomic_DNA"/>
</dbReference>
<evidence type="ECO:0000256" key="1">
    <source>
        <dbReference type="SAM" id="MobiDB-lite"/>
    </source>
</evidence>
<keyword evidence="4" id="KW-1185">Reference proteome</keyword>
<dbReference type="Proteomes" id="UP000044071">
    <property type="component" value="Unassembled WGS sequence"/>
</dbReference>
<evidence type="ECO:0000313" key="4">
    <source>
        <dbReference type="Proteomes" id="UP000044071"/>
    </source>
</evidence>
<accession>A0A078KZC2</accession>
<keyword evidence="2" id="KW-0812">Transmembrane</keyword>
<feature type="region of interest" description="Disordered" evidence="1">
    <location>
        <begin position="200"/>
        <end position="221"/>
    </location>
</feature>
<sequence length="314" mass="35875">MQIIIQKLIKELFSYTGLLGPTRYEDVGLYDTTIYSGSKTILIAVHEEYQRLETSNDPEKQRKMISLLLGGTVYTMLQDELRYGYNIGARAIAQETWKHVEPSDVQDNGGWLHNIYAIGDYTLANLSIIPEDFYTRGRKYLRRNTDPFAAPEHERAYFWPLASNIEKMKLLLQFCFKYKDNLELPEIDSEDVADVQKRDTLAKTEGNTSSKNRPVGKPPLTLNDIYNNPTATVTTKVIRLEEFSNSSPRFFPSSSEEEQESQSWDFAHPSTGMIILAACVPVIGWAYLIYVLFNALAESCCVNEENSNSYRTFP</sequence>
<proteinExistence type="predicted"/>
<name>A0A078KZC2_9GAMM</name>
<gene>
    <name evidence="3" type="ORF">BN59_02682</name>
</gene>
<dbReference type="AlphaFoldDB" id="A0A078KZC2"/>
<dbReference type="RefSeq" id="WP_043874872.1">
    <property type="nucleotide sequence ID" value="NZ_CCVW01000003.1"/>
</dbReference>
<keyword evidence="2" id="KW-0472">Membrane</keyword>
<evidence type="ECO:0000313" key="3">
    <source>
        <dbReference type="EMBL" id="CDZ78372.1"/>
    </source>
</evidence>
<feature type="transmembrane region" description="Helical" evidence="2">
    <location>
        <begin position="273"/>
        <end position="293"/>
    </location>
</feature>
<reference evidence="3 4" key="1">
    <citation type="submission" date="2014-06" db="EMBL/GenBank/DDBJ databases">
        <authorList>
            <person name="Urmite Genomes Urmite Genomes"/>
        </authorList>
    </citation>
    <scope>NUCLEOTIDE SEQUENCE [LARGE SCALE GENOMIC DNA]</scope>
</reference>
<dbReference type="OrthoDB" id="5654397at2"/>